<dbReference type="RefSeq" id="WP_327578457.1">
    <property type="nucleotide sequence ID" value="NZ_JBHTGE010000001.1"/>
</dbReference>
<sequence length="76" mass="8428">MAAFWRRDLSEHDDEYVWADGVHPKIRLGQAHSCFLVLLGGRLDGSKELIALEEGLRECAESTGRLYSRVAPGVTA</sequence>
<evidence type="ECO:0000313" key="1">
    <source>
        <dbReference type="EMBL" id="MFA3840726.1"/>
    </source>
</evidence>
<dbReference type="EMBL" id="JBGOSP010000019">
    <property type="protein sequence ID" value="MFA3840726.1"/>
    <property type="molecule type" value="Genomic_DNA"/>
</dbReference>
<name>A0ABV4SQJ3_9ACTN</name>
<reference evidence="1 2" key="1">
    <citation type="submission" date="2024-08" db="EMBL/GenBank/DDBJ databases">
        <title>Genome sequence of Streptomyces aureus CACIA-1.46HGO.</title>
        <authorList>
            <person name="Evangelista-Martinez Z."/>
        </authorList>
    </citation>
    <scope>NUCLEOTIDE SEQUENCE [LARGE SCALE GENOMIC DNA]</scope>
    <source>
        <strain evidence="1 2">CACIA-1.46HGO</strain>
    </source>
</reference>
<comment type="caution">
    <text evidence="1">The sequence shown here is derived from an EMBL/GenBank/DDBJ whole genome shotgun (WGS) entry which is preliminary data.</text>
</comment>
<accession>A0ABV4SQJ3</accession>
<proteinExistence type="predicted"/>
<organism evidence="1 2">
    <name type="scientific">Streptomyces aureus</name>
    <dbReference type="NCBI Taxonomy" id="193461"/>
    <lineage>
        <taxon>Bacteria</taxon>
        <taxon>Bacillati</taxon>
        <taxon>Actinomycetota</taxon>
        <taxon>Actinomycetes</taxon>
        <taxon>Kitasatosporales</taxon>
        <taxon>Streptomycetaceae</taxon>
        <taxon>Streptomyces</taxon>
    </lineage>
</organism>
<protein>
    <submittedName>
        <fullName evidence="1">Uncharacterized protein</fullName>
    </submittedName>
</protein>
<keyword evidence="2" id="KW-1185">Reference proteome</keyword>
<gene>
    <name evidence="1" type="ORF">ACEG43_31795</name>
</gene>
<evidence type="ECO:0000313" key="2">
    <source>
        <dbReference type="Proteomes" id="UP001571476"/>
    </source>
</evidence>
<dbReference type="Proteomes" id="UP001571476">
    <property type="component" value="Unassembled WGS sequence"/>
</dbReference>